<gene>
    <name evidence="2" type="ORF">PGSY75_0023200</name>
</gene>
<feature type="non-terminal residue" evidence="2">
    <location>
        <position position="181"/>
    </location>
</feature>
<comment type="caution">
    <text evidence="2">The sequence shown here is derived from an EMBL/GenBank/DDBJ whole genome shotgun (WGS) entry which is preliminary data.</text>
</comment>
<organism evidence="2 3">
    <name type="scientific">Plasmodium gaboni</name>
    <dbReference type="NCBI Taxonomy" id="647221"/>
    <lineage>
        <taxon>Eukaryota</taxon>
        <taxon>Sar</taxon>
        <taxon>Alveolata</taxon>
        <taxon>Apicomplexa</taxon>
        <taxon>Aconoidasida</taxon>
        <taxon>Haemosporida</taxon>
        <taxon>Plasmodiidae</taxon>
        <taxon>Plasmodium</taxon>
        <taxon>Plasmodium (Laverania)</taxon>
    </lineage>
</organism>
<protein>
    <submittedName>
        <fullName evidence="2">Uncharacterized protein</fullName>
    </submittedName>
</protein>
<sequence length="181" mass="22060">DNNNINNNNNKNINNNNNNNNHNGDDKNLHMMNKLKYLEREHFINESNPKYYNSNINKSNHYHYNDKNNNKNNINQYENHNDNINMYNKKYNDHLPYEEDEKYTSNITNLVENDSDYIIKNIGKKYILNEDSDQLNKLLDLRKNNKKKKMRIQNNQKYSYQDHFYYDDEVSDKYMSKTLNE</sequence>
<reference evidence="2 3" key="1">
    <citation type="journal article" date="2016" name="Nat. Commun.">
        <title>Genomes of cryptic chimpanzee Plasmodium species reveal key evolutionary events leading to human malaria.</title>
        <authorList>
            <person name="Sundararaman S.A."/>
            <person name="Plenderleith L.J."/>
            <person name="Liu W."/>
            <person name="Loy D.E."/>
            <person name="Learn G.H."/>
            <person name="Li Y."/>
            <person name="Shaw K.S."/>
            <person name="Ayouba A."/>
            <person name="Peeters M."/>
            <person name="Speede S."/>
            <person name="Shaw G.M."/>
            <person name="Bushman F.D."/>
            <person name="Brisson D."/>
            <person name="Rayner J.C."/>
            <person name="Sharp P.M."/>
            <person name="Hahn B.H."/>
        </authorList>
    </citation>
    <scope>NUCLEOTIDE SEQUENCE [LARGE SCALE GENOMIC DNA]</scope>
    <source>
        <strain evidence="2 3">SY75</strain>
    </source>
</reference>
<feature type="region of interest" description="Disordered" evidence="1">
    <location>
        <begin position="1"/>
        <end position="28"/>
    </location>
</feature>
<evidence type="ECO:0000313" key="3">
    <source>
        <dbReference type="Proteomes" id="UP000076004"/>
    </source>
</evidence>
<feature type="compositionally biased region" description="Low complexity" evidence="1">
    <location>
        <begin position="1"/>
        <end position="22"/>
    </location>
</feature>
<dbReference type="KEGG" id="pgab:PGSY75_0023200"/>
<proteinExistence type="predicted"/>
<accession>A0A151L2T9</accession>
<feature type="non-terminal residue" evidence="2">
    <location>
        <position position="1"/>
    </location>
</feature>
<dbReference type="Proteomes" id="UP000076004">
    <property type="component" value="Unassembled WGS sequence"/>
</dbReference>
<dbReference type="VEuPathDB" id="PlasmoDB:PGABG01_1414000"/>
<evidence type="ECO:0000256" key="1">
    <source>
        <dbReference type="SAM" id="MobiDB-lite"/>
    </source>
</evidence>
<dbReference type="RefSeq" id="XP_018638846.1">
    <property type="nucleotide sequence ID" value="XM_018783377.1"/>
</dbReference>
<dbReference type="EMBL" id="LVLB01000251">
    <property type="protein sequence ID" value="KYN93275.1"/>
    <property type="molecule type" value="Genomic_DNA"/>
</dbReference>
<evidence type="ECO:0000313" key="2">
    <source>
        <dbReference type="EMBL" id="KYN93275.1"/>
    </source>
</evidence>
<dbReference type="AlphaFoldDB" id="A0A151L2T9"/>
<dbReference type="VEuPathDB" id="PlasmoDB:PGSY75_0023200"/>
<dbReference type="GeneID" id="29773958"/>
<name>A0A151L2T9_9APIC</name>